<sequence>MLAGGRRVLVVRSPAPCTALVLQTATKLQQSSPKLHVQQPSVINGWPSLLLRKPDGSAMLGTEPDTSSGSQPQRSTGATPAIFGNAASAGSASGRVSDRIVLPGVRVSAWNHTAHRFPSSSSSSSSVFSSTSPSQSTTMLLSKSALATAPRTPIESFARNAIAHIQLTWRRGGVPIVMASREMDEALQQALEHVEQASSSAASSLSDSESNSAQTGALQRLESNTTPSGDANATNMSRQSASSTKLDYRVVSLSALLDMYHLASDLHIEQMIHSGLLQEATTILKSYPDEAAARHLLGYRQAIGYISHEWLSPRSVSAERATQQFFRFLRKAMKDGRLAVDAQLEIDNQDPETGGLWLPRTAVESDTAAQLAELATIPRAEFEERRDLSRIHRVKPSTTSPAAPRRYADVAQVFHQLQRLAVGVKTAFPPPAHTPRLVGQLWHVTRT</sequence>
<feature type="region of interest" description="Disordered" evidence="1">
    <location>
        <begin position="54"/>
        <end position="91"/>
    </location>
</feature>
<dbReference type="InterPro" id="IPR027417">
    <property type="entry name" value="P-loop_NTPase"/>
</dbReference>
<dbReference type="InParanoid" id="A0A0D2VLL2"/>
<dbReference type="Proteomes" id="UP000008743">
    <property type="component" value="Unassembled WGS sequence"/>
</dbReference>
<protein>
    <submittedName>
        <fullName evidence="2">Uncharacterized protein</fullName>
    </submittedName>
</protein>
<feature type="compositionally biased region" description="Polar residues" evidence="1">
    <location>
        <begin position="64"/>
        <end position="78"/>
    </location>
</feature>
<reference evidence="3" key="1">
    <citation type="submission" date="2011-02" db="EMBL/GenBank/DDBJ databases">
        <title>The Genome Sequence of Capsaspora owczarzaki ATCC 30864.</title>
        <authorList>
            <person name="Russ C."/>
            <person name="Cuomo C."/>
            <person name="Burger G."/>
            <person name="Gray M.W."/>
            <person name="Holland P.W.H."/>
            <person name="King N."/>
            <person name="Lang F.B.F."/>
            <person name="Roger A.J."/>
            <person name="Ruiz-Trillo I."/>
            <person name="Young S.K."/>
            <person name="Zeng Q."/>
            <person name="Gargeya S."/>
            <person name="Alvarado L."/>
            <person name="Berlin A."/>
            <person name="Chapman S.B."/>
            <person name="Chen Z."/>
            <person name="Freedman E."/>
            <person name="Gellesch M."/>
            <person name="Goldberg J."/>
            <person name="Griggs A."/>
            <person name="Gujja S."/>
            <person name="Heilman E."/>
            <person name="Heiman D."/>
            <person name="Howarth C."/>
            <person name="Mehta T."/>
            <person name="Neiman D."/>
            <person name="Pearson M."/>
            <person name="Roberts A."/>
            <person name="Saif S."/>
            <person name="Shea T."/>
            <person name="Shenoy N."/>
            <person name="Sisk P."/>
            <person name="Stolte C."/>
            <person name="Sykes S."/>
            <person name="White J."/>
            <person name="Yandava C."/>
            <person name="Haas B."/>
            <person name="Nusbaum C."/>
            <person name="Birren B."/>
        </authorList>
    </citation>
    <scope>NUCLEOTIDE SEQUENCE</scope>
    <source>
        <strain evidence="3">ATCC 30864</strain>
    </source>
</reference>
<organism evidence="2 3">
    <name type="scientific">Capsaspora owczarzaki (strain ATCC 30864)</name>
    <dbReference type="NCBI Taxonomy" id="595528"/>
    <lineage>
        <taxon>Eukaryota</taxon>
        <taxon>Filasterea</taxon>
        <taxon>Capsaspora</taxon>
    </lineage>
</organism>
<accession>A0A0D2VLL2</accession>
<feature type="compositionally biased region" description="Low complexity" evidence="1">
    <location>
        <begin position="119"/>
        <end position="134"/>
    </location>
</feature>
<feature type="compositionally biased region" description="Polar residues" evidence="1">
    <location>
        <begin position="214"/>
        <end position="239"/>
    </location>
</feature>
<dbReference type="AlphaFoldDB" id="A0A0D2VLL2"/>
<gene>
    <name evidence="2" type="ORF">CAOG_002216</name>
</gene>
<evidence type="ECO:0000256" key="1">
    <source>
        <dbReference type="SAM" id="MobiDB-lite"/>
    </source>
</evidence>
<evidence type="ECO:0000313" key="2">
    <source>
        <dbReference type="EMBL" id="KJE91012.1"/>
    </source>
</evidence>
<name>A0A0D2VLL2_CAPO3</name>
<feature type="region of interest" description="Disordered" evidence="1">
    <location>
        <begin position="115"/>
        <end position="134"/>
    </location>
</feature>
<dbReference type="EMBL" id="KE346362">
    <property type="protein sequence ID" value="KJE91012.1"/>
    <property type="molecule type" value="Genomic_DNA"/>
</dbReference>
<feature type="region of interest" description="Disordered" evidence="1">
    <location>
        <begin position="191"/>
        <end position="239"/>
    </location>
</feature>
<proteinExistence type="predicted"/>
<dbReference type="Gene3D" id="3.40.50.300">
    <property type="entry name" value="P-loop containing nucleotide triphosphate hydrolases"/>
    <property type="match status" value="1"/>
</dbReference>
<feature type="compositionally biased region" description="Low complexity" evidence="1">
    <location>
        <begin position="197"/>
        <end position="213"/>
    </location>
</feature>
<dbReference type="RefSeq" id="XP_004348966.1">
    <property type="nucleotide sequence ID" value="XM_004348916.2"/>
</dbReference>
<keyword evidence="3" id="KW-1185">Reference proteome</keyword>
<evidence type="ECO:0000313" key="3">
    <source>
        <dbReference type="Proteomes" id="UP000008743"/>
    </source>
</evidence>